<keyword evidence="1" id="KW-0812">Transmembrane</keyword>
<protein>
    <submittedName>
        <fullName evidence="2">DUF2759 family protein</fullName>
    </submittedName>
</protein>
<keyword evidence="1" id="KW-0472">Membrane</keyword>
<organism evidence="2 3">
    <name type="scientific">Ornithinibacillus hominis</name>
    <dbReference type="NCBI Taxonomy" id="2763055"/>
    <lineage>
        <taxon>Bacteria</taxon>
        <taxon>Bacillati</taxon>
        <taxon>Bacillota</taxon>
        <taxon>Bacilli</taxon>
        <taxon>Bacillales</taxon>
        <taxon>Bacillaceae</taxon>
        <taxon>Ornithinibacillus</taxon>
    </lineage>
</organism>
<evidence type="ECO:0000313" key="2">
    <source>
        <dbReference type="EMBL" id="MBC5637207.1"/>
    </source>
</evidence>
<accession>A0A923RKF8</accession>
<dbReference type="AlphaFoldDB" id="A0A923RKF8"/>
<evidence type="ECO:0000313" key="3">
    <source>
        <dbReference type="Proteomes" id="UP000637359"/>
    </source>
</evidence>
<keyword evidence="3" id="KW-1185">Reference proteome</keyword>
<sequence length="60" mass="6572">MSLHIVLGIIFLVVAIVAVVSFVRQLKYRNFLALIFSALTVLAFGFFSIGTIISAIKESL</sequence>
<dbReference type="Pfam" id="PF10958">
    <property type="entry name" value="DUF2759"/>
    <property type="match status" value="1"/>
</dbReference>
<reference evidence="2" key="1">
    <citation type="submission" date="2020-08" db="EMBL/GenBank/DDBJ databases">
        <title>Genome public.</title>
        <authorList>
            <person name="Liu C."/>
            <person name="Sun Q."/>
        </authorList>
    </citation>
    <scope>NUCLEOTIDE SEQUENCE</scope>
    <source>
        <strain evidence="2">BX22</strain>
    </source>
</reference>
<feature type="transmembrane region" description="Helical" evidence="1">
    <location>
        <begin position="6"/>
        <end position="24"/>
    </location>
</feature>
<feature type="transmembrane region" description="Helical" evidence="1">
    <location>
        <begin position="31"/>
        <end position="56"/>
    </location>
</feature>
<evidence type="ECO:0000256" key="1">
    <source>
        <dbReference type="SAM" id="Phobius"/>
    </source>
</evidence>
<dbReference type="InterPro" id="IPR024490">
    <property type="entry name" value="DUF2759"/>
</dbReference>
<dbReference type="EMBL" id="JACOOL010000006">
    <property type="protein sequence ID" value="MBC5637207.1"/>
    <property type="molecule type" value="Genomic_DNA"/>
</dbReference>
<proteinExistence type="predicted"/>
<gene>
    <name evidence="2" type="ORF">H8S33_10340</name>
</gene>
<dbReference type="RefSeq" id="WP_186869911.1">
    <property type="nucleotide sequence ID" value="NZ_JACOOL010000006.1"/>
</dbReference>
<dbReference type="Proteomes" id="UP000637359">
    <property type="component" value="Unassembled WGS sequence"/>
</dbReference>
<keyword evidence="1" id="KW-1133">Transmembrane helix</keyword>
<name>A0A923RKF8_9BACI</name>
<comment type="caution">
    <text evidence="2">The sequence shown here is derived from an EMBL/GenBank/DDBJ whole genome shotgun (WGS) entry which is preliminary data.</text>
</comment>